<dbReference type="EMBL" id="CAJVPU010009355">
    <property type="protein sequence ID" value="CAG8593872.1"/>
    <property type="molecule type" value="Genomic_DNA"/>
</dbReference>
<dbReference type="Proteomes" id="UP000789702">
    <property type="component" value="Unassembled WGS sequence"/>
</dbReference>
<feature type="non-terminal residue" evidence="1">
    <location>
        <position position="125"/>
    </location>
</feature>
<reference evidence="1" key="1">
    <citation type="submission" date="2021-06" db="EMBL/GenBank/DDBJ databases">
        <authorList>
            <person name="Kallberg Y."/>
            <person name="Tangrot J."/>
            <person name="Rosling A."/>
        </authorList>
    </citation>
    <scope>NUCLEOTIDE SEQUENCE</scope>
    <source>
        <strain evidence="1">IL203A</strain>
    </source>
</reference>
<comment type="caution">
    <text evidence="1">The sequence shown here is derived from an EMBL/GenBank/DDBJ whole genome shotgun (WGS) entry which is preliminary data.</text>
</comment>
<organism evidence="1 2">
    <name type="scientific">Dentiscutata heterogama</name>
    <dbReference type="NCBI Taxonomy" id="1316150"/>
    <lineage>
        <taxon>Eukaryota</taxon>
        <taxon>Fungi</taxon>
        <taxon>Fungi incertae sedis</taxon>
        <taxon>Mucoromycota</taxon>
        <taxon>Glomeromycotina</taxon>
        <taxon>Glomeromycetes</taxon>
        <taxon>Diversisporales</taxon>
        <taxon>Gigasporaceae</taxon>
        <taxon>Dentiscutata</taxon>
    </lineage>
</organism>
<protein>
    <submittedName>
        <fullName evidence="1">6723_t:CDS:1</fullName>
    </submittedName>
</protein>
<evidence type="ECO:0000313" key="1">
    <source>
        <dbReference type="EMBL" id="CAG8593872.1"/>
    </source>
</evidence>
<gene>
    <name evidence="1" type="ORF">DHETER_LOCUS6970</name>
</gene>
<sequence length="125" mass="13824">MTDKIKPFSSVMSEVSIKFFVAFLVTLFIVPNCGGTFCCSQWGACGDTPEFCDPDQGCQEGYGYCGLPDDNTDNDPQVVYTCHNMNTIALTFDDGPRPWTNDLLDTLDEANIKATFFINGHNEDV</sequence>
<keyword evidence="2" id="KW-1185">Reference proteome</keyword>
<accession>A0ACA9MN31</accession>
<proteinExistence type="predicted"/>
<name>A0ACA9MN31_9GLOM</name>
<evidence type="ECO:0000313" key="2">
    <source>
        <dbReference type="Proteomes" id="UP000789702"/>
    </source>
</evidence>